<organism evidence="2 3">
    <name type="scientific">Portunus trituberculatus</name>
    <name type="common">Swimming crab</name>
    <name type="synonym">Neptunus trituberculatus</name>
    <dbReference type="NCBI Taxonomy" id="210409"/>
    <lineage>
        <taxon>Eukaryota</taxon>
        <taxon>Metazoa</taxon>
        <taxon>Ecdysozoa</taxon>
        <taxon>Arthropoda</taxon>
        <taxon>Crustacea</taxon>
        <taxon>Multicrustacea</taxon>
        <taxon>Malacostraca</taxon>
        <taxon>Eumalacostraca</taxon>
        <taxon>Eucarida</taxon>
        <taxon>Decapoda</taxon>
        <taxon>Pleocyemata</taxon>
        <taxon>Brachyura</taxon>
        <taxon>Eubrachyura</taxon>
        <taxon>Portunoidea</taxon>
        <taxon>Portunidae</taxon>
        <taxon>Portuninae</taxon>
        <taxon>Portunus</taxon>
    </lineage>
</organism>
<sequence>METQMAGEGKCVTGRPGPLGGGWQGDHYKPAPPWRPMAGGLGGCCGACVCCHVSAALASGRVNLAICFNR</sequence>
<evidence type="ECO:0000256" key="1">
    <source>
        <dbReference type="SAM" id="MobiDB-lite"/>
    </source>
</evidence>
<gene>
    <name evidence="2" type="ORF">E2C01_098493</name>
</gene>
<dbReference type="Proteomes" id="UP000324222">
    <property type="component" value="Unassembled WGS sequence"/>
</dbReference>
<proteinExistence type="predicted"/>
<dbReference type="EMBL" id="VSRR010133585">
    <property type="protein sequence ID" value="MPD02884.1"/>
    <property type="molecule type" value="Genomic_DNA"/>
</dbReference>
<evidence type="ECO:0000313" key="3">
    <source>
        <dbReference type="Proteomes" id="UP000324222"/>
    </source>
</evidence>
<evidence type="ECO:0000313" key="2">
    <source>
        <dbReference type="EMBL" id="MPD02884.1"/>
    </source>
</evidence>
<reference evidence="2 3" key="1">
    <citation type="submission" date="2019-05" db="EMBL/GenBank/DDBJ databases">
        <title>Another draft genome of Portunus trituberculatus and its Hox gene families provides insights of decapod evolution.</title>
        <authorList>
            <person name="Jeong J.-H."/>
            <person name="Song I."/>
            <person name="Kim S."/>
            <person name="Choi T."/>
            <person name="Kim D."/>
            <person name="Ryu S."/>
            <person name="Kim W."/>
        </authorList>
    </citation>
    <scope>NUCLEOTIDE SEQUENCE [LARGE SCALE GENOMIC DNA]</scope>
    <source>
        <tissue evidence="2">Muscle</tissue>
    </source>
</reference>
<keyword evidence="3" id="KW-1185">Reference proteome</keyword>
<dbReference type="AlphaFoldDB" id="A0A5B7K8E4"/>
<name>A0A5B7K8E4_PORTR</name>
<accession>A0A5B7K8E4</accession>
<comment type="caution">
    <text evidence="2">The sequence shown here is derived from an EMBL/GenBank/DDBJ whole genome shotgun (WGS) entry which is preliminary data.</text>
</comment>
<feature type="region of interest" description="Disordered" evidence="1">
    <location>
        <begin position="1"/>
        <end position="27"/>
    </location>
</feature>
<protein>
    <submittedName>
        <fullName evidence="2">Uncharacterized protein</fullName>
    </submittedName>
</protein>